<reference evidence="2" key="1">
    <citation type="submission" date="2016-03" db="EMBL/GenBank/DDBJ databases">
        <title>Draft genome sequence of Rosellinia necatrix.</title>
        <authorList>
            <person name="Kanematsu S."/>
        </authorList>
    </citation>
    <scope>NUCLEOTIDE SEQUENCE [LARGE SCALE GENOMIC DNA]</scope>
    <source>
        <strain evidence="2">W97</strain>
    </source>
</reference>
<dbReference type="InterPro" id="IPR046452">
    <property type="entry name" value="HgmA_N"/>
</dbReference>
<dbReference type="Pfam" id="PF20510">
    <property type="entry name" value="HgmA_N"/>
    <property type="match status" value="1"/>
</dbReference>
<dbReference type="STRING" id="77044.A0A1S7UJ01"/>
<accession>A0A1S7UJ01</accession>
<sequence>MAPVTTFAVEDTYSYLNGFNSYHQSEAIPNAILVVINTPQKNAFGLQTERISNTSFANPIREPNLQTWLYRVGPFRGLQRIHAPG</sequence>
<dbReference type="OrthoDB" id="1689029at2759"/>
<dbReference type="GO" id="GO:0006559">
    <property type="term" value="P:L-phenylalanine catabolic process"/>
    <property type="evidence" value="ECO:0007669"/>
    <property type="project" value="UniProtKB-UniPathway"/>
</dbReference>
<proteinExistence type="predicted"/>
<dbReference type="InterPro" id="IPR011051">
    <property type="entry name" value="RmlC_Cupin_sf"/>
</dbReference>
<dbReference type="Proteomes" id="UP000054516">
    <property type="component" value="Unassembled WGS sequence"/>
</dbReference>
<name>A0A1S7UJ01_ROSNE</name>
<dbReference type="AlphaFoldDB" id="A0A1S7UJ01"/>
<dbReference type="SUPFAM" id="SSF51182">
    <property type="entry name" value="RmlC-like cupins"/>
    <property type="match status" value="1"/>
</dbReference>
<evidence type="ECO:0000313" key="3">
    <source>
        <dbReference type="Proteomes" id="UP000054516"/>
    </source>
</evidence>
<keyword evidence="3" id="KW-1185">Reference proteome</keyword>
<keyword evidence="2" id="KW-0560">Oxidoreductase</keyword>
<evidence type="ECO:0000313" key="2">
    <source>
        <dbReference type="EMBL" id="GAP83224.1"/>
    </source>
</evidence>
<organism evidence="2">
    <name type="scientific">Rosellinia necatrix</name>
    <name type="common">White root-rot fungus</name>
    <dbReference type="NCBI Taxonomy" id="77044"/>
    <lineage>
        <taxon>Eukaryota</taxon>
        <taxon>Fungi</taxon>
        <taxon>Dikarya</taxon>
        <taxon>Ascomycota</taxon>
        <taxon>Pezizomycotina</taxon>
        <taxon>Sordariomycetes</taxon>
        <taxon>Xylariomycetidae</taxon>
        <taxon>Xylariales</taxon>
        <taxon>Xylariaceae</taxon>
        <taxon>Rosellinia</taxon>
    </lineage>
</organism>
<protein>
    <submittedName>
        <fullName evidence="2">Putative homogentisate-dioxygenase</fullName>
    </submittedName>
</protein>
<dbReference type="GO" id="GO:0051213">
    <property type="term" value="F:dioxygenase activity"/>
    <property type="evidence" value="ECO:0007669"/>
    <property type="project" value="UniProtKB-KW"/>
</dbReference>
<gene>
    <name evidence="2" type="ORF">SAMD00023353_0402410</name>
</gene>
<feature type="domain" description="Homogentisate 1,2-dioxygenase N-terminal" evidence="1">
    <location>
        <begin position="15"/>
        <end position="74"/>
    </location>
</feature>
<evidence type="ECO:0000259" key="1">
    <source>
        <dbReference type="Pfam" id="PF20510"/>
    </source>
</evidence>
<keyword evidence="2" id="KW-0223">Dioxygenase</keyword>
<dbReference type="EMBL" id="DF977449">
    <property type="protein sequence ID" value="GAP83224.1"/>
    <property type="molecule type" value="Genomic_DNA"/>
</dbReference>
<dbReference type="UniPathway" id="UPA00139">
    <property type="reaction ID" value="UER00339"/>
</dbReference>